<evidence type="ECO:0000313" key="1">
    <source>
        <dbReference type="EMBL" id="GBP86722.1"/>
    </source>
</evidence>
<proteinExistence type="predicted"/>
<dbReference type="Proteomes" id="UP000299102">
    <property type="component" value="Unassembled WGS sequence"/>
</dbReference>
<reference evidence="1 2" key="1">
    <citation type="journal article" date="2019" name="Commun. Biol.">
        <title>The bagworm genome reveals a unique fibroin gene that provides high tensile strength.</title>
        <authorList>
            <person name="Kono N."/>
            <person name="Nakamura H."/>
            <person name="Ohtoshi R."/>
            <person name="Tomita M."/>
            <person name="Numata K."/>
            <person name="Arakawa K."/>
        </authorList>
    </citation>
    <scope>NUCLEOTIDE SEQUENCE [LARGE SCALE GENOMIC DNA]</scope>
</reference>
<dbReference type="EMBL" id="BGZK01001812">
    <property type="protein sequence ID" value="GBP86722.1"/>
    <property type="molecule type" value="Genomic_DNA"/>
</dbReference>
<dbReference type="AlphaFoldDB" id="A0A4C1ZH44"/>
<accession>A0A4C1ZH44</accession>
<keyword evidence="2" id="KW-1185">Reference proteome</keyword>
<protein>
    <submittedName>
        <fullName evidence="1">Uncharacterized protein</fullName>
    </submittedName>
</protein>
<sequence length="82" mass="9036">MASHRLRLQKYTIIYTYEYNKTVKLGVSVCMCMCVVKASLKLKLRAVSELKAGLETESKPRTSVKIVNGTGAEARVGLESIA</sequence>
<name>A0A4C1ZH44_EUMVA</name>
<comment type="caution">
    <text evidence="1">The sequence shown here is derived from an EMBL/GenBank/DDBJ whole genome shotgun (WGS) entry which is preliminary data.</text>
</comment>
<evidence type="ECO:0000313" key="2">
    <source>
        <dbReference type="Proteomes" id="UP000299102"/>
    </source>
</evidence>
<organism evidence="1 2">
    <name type="scientific">Eumeta variegata</name>
    <name type="common">Bagworm moth</name>
    <name type="synonym">Eumeta japonica</name>
    <dbReference type="NCBI Taxonomy" id="151549"/>
    <lineage>
        <taxon>Eukaryota</taxon>
        <taxon>Metazoa</taxon>
        <taxon>Ecdysozoa</taxon>
        <taxon>Arthropoda</taxon>
        <taxon>Hexapoda</taxon>
        <taxon>Insecta</taxon>
        <taxon>Pterygota</taxon>
        <taxon>Neoptera</taxon>
        <taxon>Endopterygota</taxon>
        <taxon>Lepidoptera</taxon>
        <taxon>Glossata</taxon>
        <taxon>Ditrysia</taxon>
        <taxon>Tineoidea</taxon>
        <taxon>Psychidae</taxon>
        <taxon>Oiketicinae</taxon>
        <taxon>Eumeta</taxon>
    </lineage>
</organism>
<gene>
    <name evidence="1" type="ORF">EVAR_63727_1</name>
</gene>